<name>A0ABQ9IGX3_9NEOP</name>
<gene>
    <name evidence="2" type="ORF">PR048_001276</name>
</gene>
<feature type="region of interest" description="Disordered" evidence="1">
    <location>
        <begin position="42"/>
        <end position="119"/>
    </location>
</feature>
<protein>
    <submittedName>
        <fullName evidence="2">Uncharacterized protein</fullName>
    </submittedName>
</protein>
<proteinExistence type="predicted"/>
<dbReference type="EMBL" id="JARBHB010000001">
    <property type="protein sequence ID" value="KAJ8895935.1"/>
    <property type="molecule type" value="Genomic_DNA"/>
</dbReference>
<reference evidence="2 3" key="1">
    <citation type="submission" date="2023-02" db="EMBL/GenBank/DDBJ databases">
        <title>LHISI_Scaffold_Assembly.</title>
        <authorList>
            <person name="Stuart O.P."/>
            <person name="Cleave R."/>
            <person name="Magrath M.J.L."/>
            <person name="Mikheyev A.S."/>
        </authorList>
    </citation>
    <scope>NUCLEOTIDE SEQUENCE [LARGE SCALE GENOMIC DNA]</scope>
    <source>
        <strain evidence="2">Daus_M_001</strain>
        <tissue evidence="2">Leg muscle</tissue>
    </source>
</reference>
<feature type="region of interest" description="Disordered" evidence="1">
    <location>
        <begin position="154"/>
        <end position="179"/>
    </location>
</feature>
<organism evidence="2 3">
    <name type="scientific">Dryococelus australis</name>
    <dbReference type="NCBI Taxonomy" id="614101"/>
    <lineage>
        <taxon>Eukaryota</taxon>
        <taxon>Metazoa</taxon>
        <taxon>Ecdysozoa</taxon>
        <taxon>Arthropoda</taxon>
        <taxon>Hexapoda</taxon>
        <taxon>Insecta</taxon>
        <taxon>Pterygota</taxon>
        <taxon>Neoptera</taxon>
        <taxon>Polyneoptera</taxon>
        <taxon>Phasmatodea</taxon>
        <taxon>Verophasmatodea</taxon>
        <taxon>Anareolatae</taxon>
        <taxon>Phasmatidae</taxon>
        <taxon>Eurycanthinae</taxon>
        <taxon>Dryococelus</taxon>
    </lineage>
</organism>
<comment type="caution">
    <text evidence="2">The sequence shown here is derived from an EMBL/GenBank/DDBJ whole genome shotgun (WGS) entry which is preliminary data.</text>
</comment>
<feature type="region of interest" description="Disordered" evidence="1">
    <location>
        <begin position="691"/>
        <end position="724"/>
    </location>
</feature>
<evidence type="ECO:0000256" key="1">
    <source>
        <dbReference type="SAM" id="MobiDB-lite"/>
    </source>
</evidence>
<evidence type="ECO:0000313" key="3">
    <source>
        <dbReference type="Proteomes" id="UP001159363"/>
    </source>
</evidence>
<keyword evidence="3" id="KW-1185">Reference proteome</keyword>
<evidence type="ECO:0000313" key="2">
    <source>
        <dbReference type="EMBL" id="KAJ8895935.1"/>
    </source>
</evidence>
<feature type="compositionally biased region" description="Basic and acidic residues" evidence="1">
    <location>
        <begin position="697"/>
        <end position="706"/>
    </location>
</feature>
<sequence length="792" mass="90021">MLLNGRNEYRKMVGETALSHLLQLNLTALRVYGGAKMNLPLPHPAHESEGTFDGQTSDNPRRLVSYDGVPLRIPSPSPGLRVDSLEGCATSSDKTVKRRASRAQSGNESDQRERSMQTASISAVKRDWQAGLLNWMRNQTTLRNRTTHHLWRDPAAAEPITPPSPPAESSKEGHIRKNPTQFFGTLPHAPFTKEGLLDLLMLLFPISLSLSLSLSLWRDGFFNLHFWAELTSRISMKEMVDVLTTSMFEEHKWEENDKVFTNRFDFRTFQNNGTSNYDFRSKKCLSRRNYEVAVSHRKVEDAVVSCGIYRRMIQFDLGSNVKVSQQRNCMILDLRFVDIGSKTQKQTHELKRALKELGGRVFECKRVSDFGQNKHVPLKVERILFRKARDIKVVGPPKRDAQFRKTHRYPSLQSEYRLFMINRASFESPAENLHCRTMPLVGGFSRGSPVSPRPFIPALLHTHRTYPSSALNRSPLKSRPNLFSYGLYETNSPCEASLDRQRLDRDGEKRCGVFLRNTDLAHLYQRLCRRVEQTRQSIRGARSKVGSPREIQLLPSRSLGPRHPQQSPILKWAPGFRRRKTPPSAAAGPAGNVIIRAGETIPPNEMRCDPRRGAARRRTKEYCDHVDPLPTATTNETPSKELCLDVTRRSLQRFRRIHATSDLSLDMNHTFRDEVSEKESALKNTYIVQQRNPKGGGKREGPEKTHRPAATSVTFPTSKNPGDPAGNRTLFDFLQVYRQVSSRGSNLTFIKLLHWVRTDCALDSGKVQLSRDIKNERLSAGETFVQIAAPTP</sequence>
<accession>A0ABQ9IGX3</accession>
<dbReference type="Proteomes" id="UP001159363">
    <property type="component" value="Chromosome 1"/>
</dbReference>
<feature type="compositionally biased region" description="Polar residues" evidence="1">
    <location>
        <begin position="711"/>
        <end position="720"/>
    </location>
</feature>